<keyword evidence="3" id="KW-1185">Reference proteome</keyword>
<evidence type="ECO:0000313" key="2">
    <source>
        <dbReference type="EMBL" id="GBN62879.1"/>
    </source>
</evidence>
<protein>
    <submittedName>
        <fullName evidence="2">Uncharacterized protein</fullName>
    </submittedName>
</protein>
<feature type="compositionally biased region" description="Polar residues" evidence="1">
    <location>
        <begin position="1"/>
        <end position="10"/>
    </location>
</feature>
<sequence length="106" mass="12167">MISTHLTSSIKGKKETVDEKEENVVQMEESEVEDFGSFQQEMEAAEMEEAIYFESTMVDFSKILFVFINNVGSARMKAHYSYVCRIQELDGSEYDMTGLRTNNLAK</sequence>
<dbReference type="EMBL" id="BGPR01013930">
    <property type="protein sequence ID" value="GBN62879.1"/>
    <property type="molecule type" value="Genomic_DNA"/>
</dbReference>
<feature type="region of interest" description="Disordered" evidence="1">
    <location>
        <begin position="1"/>
        <end position="31"/>
    </location>
</feature>
<reference evidence="2 3" key="1">
    <citation type="journal article" date="2019" name="Sci. Rep.">
        <title>Orb-weaving spider Araneus ventricosus genome elucidates the spidroin gene catalogue.</title>
        <authorList>
            <person name="Kono N."/>
            <person name="Nakamura H."/>
            <person name="Ohtoshi R."/>
            <person name="Moran D.A.P."/>
            <person name="Shinohara A."/>
            <person name="Yoshida Y."/>
            <person name="Fujiwara M."/>
            <person name="Mori M."/>
            <person name="Tomita M."/>
            <person name="Arakawa K."/>
        </authorList>
    </citation>
    <scope>NUCLEOTIDE SEQUENCE [LARGE SCALE GENOMIC DNA]</scope>
</reference>
<accession>A0A4Y2QHX4</accession>
<name>A0A4Y2QHX4_ARAVE</name>
<dbReference type="OrthoDB" id="6758798at2759"/>
<dbReference type="Proteomes" id="UP000499080">
    <property type="component" value="Unassembled WGS sequence"/>
</dbReference>
<organism evidence="2 3">
    <name type="scientific">Araneus ventricosus</name>
    <name type="common">Orbweaver spider</name>
    <name type="synonym">Epeira ventricosa</name>
    <dbReference type="NCBI Taxonomy" id="182803"/>
    <lineage>
        <taxon>Eukaryota</taxon>
        <taxon>Metazoa</taxon>
        <taxon>Ecdysozoa</taxon>
        <taxon>Arthropoda</taxon>
        <taxon>Chelicerata</taxon>
        <taxon>Arachnida</taxon>
        <taxon>Araneae</taxon>
        <taxon>Araneomorphae</taxon>
        <taxon>Entelegynae</taxon>
        <taxon>Araneoidea</taxon>
        <taxon>Araneidae</taxon>
        <taxon>Araneus</taxon>
    </lineage>
</organism>
<gene>
    <name evidence="2" type="ORF">AVEN_2540_1</name>
</gene>
<comment type="caution">
    <text evidence="2">The sequence shown here is derived from an EMBL/GenBank/DDBJ whole genome shotgun (WGS) entry which is preliminary data.</text>
</comment>
<proteinExistence type="predicted"/>
<evidence type="ECO:0000313" key="3">
    <source>
        <dbReference type="Proteomes" id="UP000499080"/>
    </source>
</evidence>
<evidence type="ECO:0000256" key="1">
    <source>
        <dbReference type="SAM" id="MobiDB-lite"/>
    </source>
</evidence>
<dbReference type="AlphaFoldDB" id="A0A4Y2QHX4"/>